<evidence type="ECO:0000313" key="2">
    <source>
        <dbReference type="EMBL" id="AOE49910.1"/>
    </source>
</evidence>
<keyword evidence="3" id="KW-1185">Reference proteome</keyword>
<dbReference type="SUPFAM" id="SSF55729">
    <property type="entry name" value="Acyl-CoA N-acyltransferases (Nat)"/>
    <property type="match status" value="1"/>
</dbReference>
<dbReference type="AlphaFoldDB" id="A0A1B3BAT5"/>
<dbReference type="Proteomes" id="UP000094147">
    <property type="component" value="Chromosome"/>
</dbReference>
<protein>
    <submittedName>
        <fullName evidence="2">GCN5-related N-acetyltransferase</fullName>
    </submittedName>
</protein>
<dbReference type="PROSITE" id="PS51186">
    <property type="entry name" value="GNAT"/>
    <property type="match status" value="1"/>
</dbReference>
<gene>
    <name evidence="2" type="ORF">KS2013_1190</name>
</gene>
<keyword evidence="2" id="KW-0808">Transferase</keyword>
<name>A0A1B3BAT5_9GAMM</name>
<accession>A0A1B3BAT5</accession>
<dbReference type="InterPro" id="IPR000182">
    <property type="entry name" value="GNAT_dom"/>
</dbReference>
<dbReference type="GO" id="GO:0016747">
    <property type="term" value="F:acyltransferase activity, transferring groups other than amino-acyl groups"/>
    <property type="evidence" value="ECO:0007669"/>
    <property type="project" value="InterPro"/>
</dbReference>
<dbReference type="Pfam" id="PF00583">
    <property type="entry name" value="Acetyltransf_1"/>
    <property type="match status" value="1"/>
</dbReference>
<feature type="domain" description="N-acetyltransferase" evidence="1">
    <location>
        <begin position="15"/>
        <end position="159"/>
    </location>
</feature>
<dbReference type="KEGG" id="ksd:KS2013_1190"/>
<dbReference type="EMBL" id="CP012418">
    <property type="protein sequence ID" value="AOE49910.1"/>
    <property type="molecule type" value="Genomic_DNA"/>
</dbReference>
<dbReference type="STRING" id="1144748.KS2013_1190"/>
<dbReference type="Gene3D" id="3.40.630.30">
    <property type="match status" value="1"/>
</dbReference>
<sequence>MVSPGGFFYGKQMTVFIKEVPVEDIYPLRNKVLRPGQPVQSCHYDEDSMVGVFHLAAIENNRVVGIASFYPEAHPSLSADNAWRLRGMATDSDVRGQGIGRALLKHGINSCSLRGGNLLWCNARTAALPFYRKLDFEIQGNEFMIENIGPHYLMYYQISD</sequence>
<organism evidence="2 3">
    <name type="scientific">Kangiella sediminilitoris</name>
    <dbReference type="NCBI Taxonomy" id="1144748"/>
    <lineage>
        <taxon>Bacteria</taxon>
        <taxon>Pseudomonadati</taxon>
        <taxon>Pseudomonadota</taxon>
        <taxon>Gammaproteobacteria</taxon>
        <taxon>Kangiellales</taxon>
        <taxon>Kangiellaceae</taxon>
        <taxon>Kangiella</taxon>
    </lineage>
</organism>
<evidence type="ECO:0000313" key="3">
    <source>
        <dbReference type="Proteomes" id="UP000094147"/>
    </source>
</evidence>
<reference evidence="3" key="1">
    <citation type="submission" date="2015-08" db="EMBL/GenBank/DDBJ databases">
        <authorList>
            <person name="Kim K.M."/>
        </authorList>
    </citation>
    <scope>NUCLEOTIDE SEQUENCE [LARGE SCALE GENOMIC DNA]</scope>
    <source>
        <strain evidence="3">KCTC 23892</strain>
    </source>
</reference>
<evidence type="ECO:0000259" key="1">
    <source>
        <dbReference type="PROSITE" id="PS51186"/>
    </source>
</evidence>
<dbReference type="InterPro" id="IPR016181">
    <property type="entry name" value="Acyl_CoA_acyltransferase"/>
</dbReference>
<proteinExistence type="predicted"/>
<dbReference type="CDD" id="cd04301">
    <property type="entry name" value="NAT_SF"/>
    <property type="match status" value="1"/>
</dbReference>